<name>A0A5J4RK37_9ZZZZ</name>
<organism evidence="1">
    <name type="scientific">termite gut metagenome</name>
    <dbReference type="NCBI Taxonomy" id="433724"/>
    <lineage>
        <taxon>unclassified sequences</taxon>
        <taxon>metagenomes</taxon>
        <taxon>organismal metagenomes</taxon>
    </lineage>
</organism>
<evidence type="ECO:0000313" key="1">
    <source>
        <dbReference type="EMBL" id="KAA6333473.1"/>
    </source>
</evidence>
<proteinExistence type="predicted"/>
<comment type="caution">
    <text evidence="1">The sequence shown here is derived from an EMBL/GenBank/DDBJ whole genome shotgun (WGS) entry which is preliminary data.</text>
</comment>
<dbReference type="EMBL" id="SNRY01001110">
    <property type="protein sequence ID" value="KAA6333473.1"/>
    <property type="molecule type" value="Genomic_DNA"/>
</dbReference>
<accession>A0A5J4RK37</accession>
<reference evidence="1" key="1">
    <citation type="submission" date="2019-03" db="EMBL/GenBank/DDBJ databases">
        <title>Single cell metagenomics reveals metabolic interactions within the superorganism composed of flagellate Streblomastix strix and complex community of Bacteroidetes bacteria on its surface.</title>
        <authorList>
            <person name="Treitli S.C."/>
            <person name="Kolisko M."/>
            <person name="Husnik F."/>
            <person name="Keeling P."/>
            <person name="Hampl V."/>
        </authorList>
    </citation>
    <scope>NUCLEOTIDE SEQUENCE</scope>
    <source>
        <strain evidence="1">STM</strain>
    </source>
</reference>
<dbReference type="NCBIfam" id="NF046006">
    <property type="entry name" value="MAG6450_fam"/>
    <property type="match status" value="1"/>
</dbReference>
<dbReference type="AlphaFoldDB" id="A0A5J4RK37"/>
<sequence>MGKYIKLSKEPAQNNHINAKLQRENFEQNGNDKLVFVSIKNLQNSYQCFSEWTKSEMSKFWDFNRRIHQMTWQNIYDTANTGKNKRGMAYTSIPRSKYKSIYYIKNLSKDIDFFELRVDGELRVHGFREKSIFQLCLLDREHTICK</sequence>
<gene>
    <name evidence="1" type="ORF">EZS27_018120</name>
</gene>
<protein>
    <submittedName>
        <fullName evidence="1">Uncharacterized protein</fullName>
    </submittedName>
</protein>